<gene>
    <name evidence="9" type="ORF">FUAX_37680</name>
</gene>
<dbReference type="InterPro" id="IPR011990">
    <property type="entry name" value="TPR-like_helical_dom_sf"/>
</dbReference>
<evidence type="ECO:0008006" key="11">
    <source>
        <dbReference type="Google" id="ProtNLM"/>
    </source>
</evidence>
<dbReference type="Gene3D" id="1.25.40.390">
    <property type="match status" value="1"/>
</dbReference>
<dbReference type="InterPro" id="IPR033985">
    <property type="entry name" value="SusD-like_N"/>
</dbReference>
<feature type="transmembrane region" description="Helical" evidence="6">
    <location>
        <begin position="12"/>
        <end position="31"/>
    </location>
</feature>
<evidence type="ECO:0000313" key="9">
    <source>
        <dbReference type="EMBL" id="BDD11336.1"/>
    </source>
</evidence>
<keyword evidence="4 6" id="KW-0472">Membrane</keyword>
<evidence type="ECO:0000256" key="3">
    <source>
        <dbReference type="ARBA" id="ARBA00022729"/>
    </source>
</evidence>
<feature type="domain" description="RagB/SusD" evidence="7">
    <location>
        <begin position="312"/>
        <end position="563"/>
    </location>
</feature>
<dbReference type="Pfam" id="PF07980">
    <property type="entry name" value="SusD_RagB"/>
    <property type="match status" value="1"/>
</dbReference>
<dbReference type="SUPFAM" id="SSF48452">
    <property type="entry name" value="TPR-like"/>
    <property type="match status" value="1"/>
</dbReference>
<accession>A0AAU9DDR9</accession>
<feature type="domain" description="SusD-like N-terminal" evidence="8">
    <location>
        <begin position="27"/>
        <end position="217"/>
    </location>
</feature>
<evidence type="ECO:0000259" key="8">
    <source>
        <dbReference type="Pfam" id="PF14322"/>
    </source>
</evidence>
<comment type="subcellular location">
    <subcellularLocation>
        <location evidence="1">Cell outer membrane</location>
    </subcellularLocation>
</comment>
<dbReference type="RefSeq" id="WP_338392836.1">
    <property type="nucleotide sequence ID" value="NZ_AP025314.1"/>
</dbReference>
<evidence type="ECO:0000256" key="1">
    <source>
        <dbReference type="ARBA" id="ARBA00004442"/>
    </source>
</evidence>
<evidence type="ECO:0000313" key="10">
    <source>
        <dbReference type="Proteomes" id="UP001348817"/>
    </source>
</evidence>
<keyword evidence="10" id="KW-1185">Reference proteome</keyword>
<evidence type="ECO:0000256" key="4">
    <source>
        <dbReference type="ARBA" id="ARBA00023136"/>
    </source>
</evidence>
<evidence type="ECO:0000256" key="6">
    <source>
        <dbReference type="SAM" id="Phobius"/>
    </source>
</evidence>
<sequence length="563" mass="65144">MIRYINPIVKNLIFTFAVLCITSCGSFLDIAPKSDITDKSFWRTEEQLALATTELYHYFEKFNIVDWDNHGDDTFGNEPNKVSSGSYYPTSDSYYWDRSYRQIRKANNILKKAMYATSLPPVKINSYRGEAFFFRALAYFDLVSRFGGVPLILKTLDTEDEELTYPRSSRTRIVEQILSDLDSAFAYRPKGSEMNHHKDYGRITKYAALGFKSKVALFEASRAKYHGFSGYDPVTGIRGKAREWYRQALDCSRQVMESGEFALFEHLPEPEASYYHLFRHGGEGSPETMIANRFDLDIRTHGRPGQLIMQRKLSLTRKAVDMFLCSDGLPIQKSPLFRGHSTGNNQNSEFANRDRRLVFSVWKDNDPTWNGTPFLNNWNRINTGYCLKKYCVWDNDDPVTSKSEIDQMKLRYAEILLIRAEAVFELDGRISDALLDITVNPLRQRAGIKPLSNSFVTQNDLDMRNELRRERFVELCGEEGPRYWDLMRWKKGEELEGTVLGIKILKSHPNYEKLKASNSLNKDGYYVAQTADKRHFDPSKHYLWPLPTKELSLNSNLVQNPGW</sequence>
<keyword evidence="5" id="KW-0998">Cell outer membrane</keyword>
<keyword evidence="3" id="KW-0732">Signal</keyword>
<dbReference type="AlphaFoldDB" id="A0AAU9DDR9"/>
<organism evidence="9 10">
    <name type="scientific">Fulvitalea axinellae</name>
    <dbReference type="NCBI Taxonomy" id="1182444"/>
    <lineage>
        <taxon>Bacteria</taxon>
        <taxon>Pseudomonadati</taxon>
        <taxon>Bacteroidota</taxon>
        <taxon>Cytophagia</taxon>
        <taxon>Cytophagales</taxon>
        <taxon>Persicobacteraceae</taxon>
        <taxon>Fulvitalea</taxon>
    </lineage>
</organism>
<dbReference type="GO" id="GO:0009279">
    <property type="term" value="C:cell outer membrane"/>
    <property type="evidence" value="ECO:0007669"/>
    <property type="project" value="UniProtKB-SubCell"/>
</dbReference>
<keyword evidence="6" id="KW-1133">Transmembrane helix</keyword>
<evidence type="ECO:0000256" key="2">
    <source>
        <dbReference type="ARBA" id="ARBA00006275"/>
    </source>
</evidence>
<protein>
    <recommendedName>
        <fullName evidence="11">RagB/SusD family nutrient uptake outer membrane protein</fullName>
    </recommendedName>
</protein>
<dbReference type="Pfam" id="PF14322">
    <property type="entry name" value="SusD-like_3"/>
    <property type="match status" value="1"/>
</dbReference>
<dbReference type="KEGG" id="fax:FUAX_37680"/>
<dbReference type="EMBL" id="AP025314">
    <property type="protein sequence ID" value="BDD11336.1"/>
    <property type="molecule type" value="Genomic_DNA"/>
</dbReference>
<dbReference type="Proteomes" id="UP001348817">
    <property type="component" value="Chromosome"/>
</dbReference>
<proteinExistence type="inferred from homology"/>
<reference evidence="9 10" key="1">
    <citation type="submission" date="2021-12" db="EMBL/GenBank/DDBJ databases">
        <title>Genome sequencing of bacteria with rrn-lacking chromosome and rrn-plasmid.</title>
        <authorList>
            <person name="Anda M."/>
            <person name="Iwasaki W."/>
        </authorList>
    </citation>
    <scope>NUCLEOTIDE SEQUENCE [LARGE SCALE GENOMIC DNA]</scope>
    <source>
        <strain evidence="9 10">DSM 100852</strain>
    </source>
</reference>
<name>A0AAU9DDR9_9BACT</name>
<comment type="similarity">
    <text evidence="2">Belongs to the SusD family.</text>
</comment>
<evidence type="ECO:0000259" key="7">
    <source>
        <dbReference type="Pfam" id="PF07980"/>
    </source>
</evidence>
<evidence type="ECO:0000256" key="5">
    <source>
        <dbReference type="ARBA" id="ARBA00023237"/>
    </source>
</evidence>
<dbReference type="InterPro" id="IPR012944">
    <property type="entry name" value="SusD_RagB_dom"/>
</dbReference>
<keyword evidence="6" id="KW-0812">Transmembrane</keyword>